<dbReference type="NCBIfam" id="TIGR02086">
    <property type="entry name" value="IPMI_arch"/>
    <property type="match status" value="1"/>
</dbReference>
<accession>A0A3S3RM14</accession>
<evidence type="ECO:0000313" key="9">
    <source>
        <dbReference type="Proteomes" id="UP000288215"/>
    </source>
</evidence>
<dbReference type="InterPro" id="IPR015931">
    <property type="entry name" value="Acnase/IPM_dHydase_lsu_aba_1/3"/>
</dbReference>
<dbReference type="GO" id="GO:0003861">
    <property type="term" value="F:3-isopropylmalate dehydratase activity"/>
    <property type="evidence" value="ECO:0007669"/>
    <property type="project" value="UniProtKB-UniRule"/>
</dbReference>
<dbReference type="EMBL" id="RXGA01000004">
    <property type="protein sequence ID" value="RWX72770.1"/>
    <property type="molecule type" value="Genomic_DNA"/>
</dbReference>
<dbReference type="InterPro" id="IPR036008">
    <property type="entry name" value="Aconitase_4Fe-4S_dom"/>
</dbReference>
<dbReference type="EC" id="4.2.1.33" evidence="6"/>
<name>A0A3S3RM14_METS7</name>
<evidence type="ECO:0000256" key="3">
    <source>
        <dbReference type="ARBA" id="ARBA00023004"/>
    </source>
</evidence>
<dbReference type="SUPFAM" id="SSF53732">
    <property type="entry name" value="Aconitase iron-sulfur domain"/>
    <property type="match status" value="1"/>
</dbReference>
<evidence type="ECO:0000256" key="2">
    <source>
        <dbReference type="ARBA" id="ARBA00022723"/>
    </source>
</evidence>
<dbReference type="PROSITE" id="PS00450">
    <property type="entry name" value="ACONITASE_1"/>
    <property type="match status" value="1"/>
</dbReference>
<dbReference type="UniPathway" id="UPA00048">
    <property type="reaction ID" value="UER00071"/>
</dbReference>
<dbReference type="InterPro" id="IPR033941">
    <property type="entry name" value="IPMI_cat"/>
</dbReference>
<feature type="binding site" evidence="6">
    <location>
        <position position="355"/>
    </location>
    <ligand>
        <name>[4Fe-4S] cluster</name>
        <dbReference type="ChEBI" id="CHEBI:49883"/>
    </ligand>
</feature>
<dbReference type="CDD" id="cd01583">
    <property type="entry name" value="IPMI"/>
    <property type="match status" value="1"/>
</dbReference>
<keyword evidence="6" id="KW-0432">Leucine biosynthesis</keyword>
<comment type="function">
    <text evidence="6">Catalyzes the isomerization between 2-isopropylmalate and 3-isopropylmalate, via the formation of 2-isopropylmaleate.</text>
</comment>
<feature type="binding site" evidence="6">
    <location>
        <position position="295"/>
    </location>
    <ligand>
        <name>[4Fe-4S] cluster</name>
        <dbReference type="ChEBI" id="CHEBI:49883"/>
    </ligand>
</feature>
<comment type="cofactor">
    <cofactor evidence="6">
        <name>[4Fe-4S] cluster</name>
        <dbReference type="ChEBI" id="CHEBI:49883"/>
    </cofactor>
    <text evidence="6">Binds 1 [4Fe-4S] cluster per subunit.</text>
</comment>
<keyword evidence="2 6" id="KW-0479">Metal-binding</keyword>
<reference evidence="8 9" key="1">
    <citation type="submission" date="2018-12" db="EMBL/GenBank/DDBJ databases">
        <title>The complete genome of the methanogenic archaea of the candidate phylum Verstraetearchaeota, obtained from the metagenome of underground thermal water.</title>
        <authorList>
            <person name="Kadnikov V.V."/>
            <person name="Mardanov A.V."/>
            <person name="Beletsky A.V."/>
            <person name="Karnachuk O.V."/>
            <person name="Ravin N.V."/>
        </authorList>
    </citation>
    <scope>NUCLEOTIDE SEQUENCE [LARGE SCALE GENOMIC DNA]</scope>
    <source>
        <strain evidence="8">Ch88</strain>
    </source>
</reference>
<dbReference type="GO" id="GO:0051539">
    <property type="term" value="F:4 iron, 4 sulfur cluster binding"/>
    <property type="evidence" value="ECO:0007669"/>
    <property type="project" value="UniProtKB-KW"/>
</dbReference>
<dbReference type="InterPro" id="IPR018136">
    <property type="entry name" value="Aconitase_4Fe-4S_BS"/>
</dbReference>
<evidence type="ECO:0000256" key="5">
    <source>
        <dbReference type="ARBA" id="ARBA00023239"/>
    </source>
</evidence>
<dbReference type="InterPro" id="IPR011826">
    <property type="entry name" value="HAcnase/IPMdehydase_lsu_prok"/>
</dbReference>
<evidence type="ECO:0000313" key="8">
    <source>
        <dbReference type="EMBL" id="RWX72770.1"/>
    </source>
</evidence>
<comment type="subunit">
    <text evidence="6">Heterodimer of LeuC and LeuD.</text>
</comment>
<keyword evidence="3 6" id="KW-0408">Iron</keyword>
<evidence type="ECO:0000256" key="1">
    <source>
        <dbReference type="ARBA" id="ARBA00022485"/>
    </source>
</evidence>
<dbReference type="GO" id="GO:0009098">
    <property type="term" value="P:L-leucine biosynthetic process"/>
    <property type="evidence" value="ECO:0007669"/>
    <property type="project" value="UniProtKB-UniRule"/>
</dbReference>
<dbReference type="GO" id="GO:0046872">
    <property type="term" value="F:metal ion binding"/>
    <property type="evidence" value="ECO:0007669"/>
    <property type="project" value="UniProtKB-KW"/>
</dbReference>
<evidence type="ECO:0000256" key="4">
    <source>
        <dbReference type="ARBA" id="ARBA00023014"/>
    </source>
</evidence>
<sequence length="416" mass="44730">MAMASTAVEKIISDKVGRRVSAGEFVECPVDFAYCHDGTGVLVIDALKRMGVERIRDPDSFSIVFDHSVPPYSDQAATLQARVRKFAREQGLKKFHDMGEGICHEVVPEKGYVAPGMVVFGADSHTCTLGSFALFSTGVGATDLAFILATGKTWMKVPETIRVECRGTLREAVSSKDLILEITRVIGTDGATYKALEFAGEAVRAMSQSSRMTMSNMAVEMGAKTGFIEADEKTVAFLGRDGKRFSSDSGAFHELVEVDAGSLEPCVACPGSVANVKPVREVEGAHVDQAFLGSCTNGRYEDLYEAARILRGRRVHQDTRMIVVPASKEVHMKAQRDGLLDIFLEAGAMIGVTGCGPCLGVHMGVIGENEVAVSTSNRNFIGRMGARSSSVYLASPQTVAASAVEGKITDPRRFLR</sequence>
<proteinExistence type="inferred from homology"/>
<keyword evidence="6" id="KW-0028">Amino-acid biosynthesis</keyword>
<keyword evidence="6" id="KW-0100">Branched-chain amino acid biosynthesis</keyword>
<dbReference type="PRINTS" id="PR00415">
    <property type="entry name" value="ACONITASE"/>
</dbReference>
<organism evidence="8 9">
    <name type="scientific">Methanosuratincola subterraneus</name>
    <dbReference type="NCBI Taxonomy" id="2593994"/>
    <lineage>
        <taxon>Archaea</taxon>
        <taxon>Thermoproteota</taxon>
        <taxon>Methanosuratincolia</taxon>
        <taxon>Candidatus Methanomethylicales</taxon>
        <taxon>Candidatus Methanomethylicaceae</taxon>
        <taxon>Candidatus Methanosuratincola (ex Vanwonterghem et al. 2016)</taxon>
    </lineage>
</organism>
<dbReference type="NCBIfam" id="NF001614">
    <property type="entry name" value="PRK00402.1"/>
    <property type="match status" value="1"/>
</dbReference>
<dbReference type="HAMAP" id="MF_01027">
    <property type="entry name" value="LeuC_type2"/>
    <property type="match status" value="1"/>
</dbReference>
<keyword evidence="5 6" id="KW-0456">Lyase</keyword>
<comment type="caution">
    <text evidence="8">The sequence shown here is derived from an EMBL/GenBank/DDBJ whole genome shotgun (WGS) entry which is preliminary data.</text>
</comment>
<comment type="catalytic activity">
    <reaction evidence="6">
        <text>(2R,3S)-3-isopropylmalate = (2S)-2-isopropylmalate</text>
        <dbReference type="Rhea" id="RHEA:32287"/>
        <dbReference type="ChEBI" id="CHEBI:1178"/>
        <dbReference type="ChEBI" id="CHEBI:35121"/>
        <dbReference type="EC" id="4.2.1.33"/>
    </reaction>
</comment>
<dbReference type="PROSITE" id="PS01244">
    <property type="entry name" value="ACONITASE_2"/>
    <property type="match status" value="1"/>
</dbReference>
<dbReference type="InterPro" id="IPR006251">
    <property type="entry name" value="Homoacnase/IPMdehydase_lsu"/>
</dbReference>
<evidence type="ECO:0000256" key="6">
    <source>
        <dbReference type="HAMAP-Rule" id="MF_01027"/>
    </source>
</evidence>
<dbReference type="PANTHER" id="PTHR43822:SF2">
    <property type="entry name" value="HOMOACONITASE, MITOCHONDRIAL"/>
    <property type="match status" value="1"/>
</dbReference>
<protein>
    <recommendedName>
        <fullName evidence="6">3-isopropylmalate dehydratase large subunit</fullName>
        <ecNumber evidence="6">4.2.1.33</ecNumber>
    </recommendedName>
    <alternativeName>
        <fullName evidence="6">Alpha-IPM isomerase</fullName>
        <shortName evidence="6">IPMI</shortName>
    </alternativeName>
    <alternativeName>
        <fullName evidence="6">Isopropylmalate isomerase</fullName>
    </alternativeName>
</protein>
<dbReference type="InterPro" id="IPR050067">
    <property type="entry name" value="IPM_dehydratase_rel_enz"/>
</dbReference>
<keyword evidence="1 6" id="KW-0004">4Fe-4S</keyword>
<dbReference type="PANTHER" id="PTHR43822">
    <property type="entry name" value="HOMOACONITASE, MITOCHONDRIAL-RELATED"/>
    <property type="match status" value="1"/>
</dbReference>
<feature type="domain" description="Aconitase/3-isopropylmalate dehydratase large subunit alpha/beta/alpha" evidence="7">
    <location>
        <begin position="10"/>
        <end position="406"/>
    </location>
</feature>
<dbReference type="AlphaFoldDB" id="A0A3S3RM14"/>
<feature type="binding site" evidence="6">
    <location>
        <position position="358"/>
    </location>
    <ligand>
        <name>[4Fe-4S] cluster</name>
        <dbReference type="ChEBI" id="CHEBI:49883"/>
    </ligand>
</feature>
<evidence type="ECO:0000259" key="7">
    <source>
        <dbReference type="Pfam" id="PF00330"/>
    </source>
</evidence>
<dbReference type="Pfam" id="PF00330">
    <property type="entry name" value="Aconitase"/>
    <property type="match status" value="1"/>
</dbReference>
<keyword evidence="4 6" id="KW-0411">Iron-sulfur</keyword>
<dbReference type="Proteomes" id="UP000288215">
    <property type="component" value="Unassembled WGS sequence"/>
</dbReference>
<dbReference type="NCBIfam" id="TIGR01343">
    <property type="entry name" value="hacA_fam"/>
    <property type="match status" value="1"/>
</dbReference>
<dbReference type="Gene3D" id="3.30.499.10">
    <property type="entry name" value="Aconitase, domain 3"/>
    <property type="match status" value="2"/>
</dbReference>
<comment type="pathway">
    <text evidence="6">Amino-acid biosynthesis; L-leucine biosynthesis; L-leucine from 3-methyl-2-oxobutanoate: step 2/4.</text>
</comment>
<gene>
    <name evidence="6" type="primary">leuC</name>
    <name evidence="8" type="ORF">Metus_1629</name>
</gene>
<comment type="similarity">
    <text evidence="6">Belongs to the aconitase/IPM isomerase family. LeuC type 2 subfamily.</text>
</comment>
<dbReference type="InterPro" id="IPR001030">
    <property type="entry name" value="Acoase/IPM_deHydtase_lsu_aba"/>
</dbReference>